<feature type="transmembrane region" description="Helical" evidence="5">
    <location>
        <begin position="219"/>
        <end position="242"/>
    </location>
</feature>
<keyword evidence="3 5" id="KW-1133">Transmembrane helix</keyword>
<comment type="subcellular location">
    <subcellularLocation>
        <location evidence="1">Cell membrane</location>
        <topology evidence="1">Multi-pass membrane protein</topology>
    </subcellularLocation>
</comment>
<dbReference type="EMBL" id="JAAFYZ010000090">
    <property type="protein sequence ID" value="MBS2550055.1"/>
    <property type="molecule type" value="Genomic_DNA"/>
</dbReference>
<gene>
    <name evidence="7" type="ORF">KGQ19_24625</name>
</gene>
<feature type="transmembrane region" description="Helical" evidence="5">
    <location>
        <begin position="162"/>
        <end position="183"/>
    </location>
</feature>
<evidence type="ECO:0000256" key="5">
    <source>
        <dbReference type="SAM" id="Phobius"/>
    </source>
</evidence>
<dbReference type="RefSeq" id="WP_212012119.1">
    <property type="nucleotide sequence ID" value="NZ_JAAFYZ010000090.1"/>
</dbReference>
<evidence type="ECO:0000313" key="8">
    <source>
        <dbReference type="Proteomes" id="UP000730482"/>
    </source>
</evidence>
<dbReference type="PANTHER" id="PTHR42718:SF42">
    <property type="entry name" value="EXPORT PROTEIN"/>
    <property type="match status" value="1"/>
</dbReference>
<feature type="transmembrane region" description="Helical" evidence="5">
    <location>
        <begin position="102"/>
        <end position="120"/>
    </location>
</feature>
<feature type="transmembrane region" description="Helical" evidence="5">
    <location>
        <begin position="43"/>
        <end position="62"/>
    </location>
</feature>
<comment type="caution">
    <text evidence="7">The sequence shown here is derived from an EMBL/GenBank/DDBJ whole genome shotgun (WGS) entry which is preliminary data.</text>
</comment>
<dbReference type="Gene3D" id="1.20.1720.10">
    <property type="entry name" value="Multidrug resistance protein D"/>
    <property type="match status" value="1"/>
</dbReference>
<feature type="domain" description="Major facilitator superfamily (MFS) profile" evidence="6">
    <location>
        <begin position="8"/>
        <end position="494"/>
    </location>
</feature>
<evidence type="ECO:0000256" key="1">
    <source>
        <dbReference type="ARBA" id="ARBA00004651"/>
    </source>
</evidence>
<dbReference type="Proteomes" id="UP000730482">
    <property type="component" value="Unassembled WGS sequence"/>
</dbReference>
<name>A0ABS5KVH2_9ACTN</name>
<keyword evidence="4 5" id="KW-0472">Membrane</keyword>
<feature type="transmembrane region" description="Helical" evidence="5">
    <location>
        <begin position="132"/>
        <end position="150"/>
    </location>
</feature>
<protein>
    <submittedName>
        <fullName evidence="7">MFS transporter</fullName>
    </submittedName>
</protein>
<dbReference type="Pfam" id="PF07690">
    <property type="entry name" value="MFS_1"/>
    <property type="match status" value="1"/>
</dbReference>
<evidence type="ECO:0000259" key="6">
    <source>
        <dbReference type="PROSITE" id="PS50850"/>
    </source>
</evidence>
<keyword evidence="8" id="KW-1185">Reference proteome</keyword>
<dbReference type="InterPro" id="IPR020846">
    <property type="entry name" value="MFS_dom"/>
</dbReference>
<accession>A0ABS5KVH2</accession>
<reference evidence="7 8" key="1">
    <citation type="submission" date="2020-02" db="EMBL/GenBank/DDBJ databases">
        <title>Acidophilic actinobacteria isolated from forest soil.</title>
        <authorList>
            <person name="Golinska P."/>
        </authorList>
    </citation>
    <scope>NUCLEOTIDE SEQUENCE [LARGE SCALE GENOMIC DNA]</scope>
    <source>
        <strain evidence="7 8">NL8</strain>
    </source>
</reference>
<proteinExistence type="predicted"/>
<organism evidence="7 8">
    <name type="scientific">Catenulispora pinistramenti</name>
    <dbReference type="NCBI Taxonomy" id="2705254"/>
    <lineage>
        <taxon>Bacteria</taxon>
        <taxon>Bacillati</taxon>
        <taxon>Actinomycetota</taxon>
        <taxon>Actinomycetes</taxon>
        <taxon>Catenulisporales</taxon>
        <taxon>Catenulisporaceae</taxon>
        <taxon>Catenulispora</taxon>
    </lineage>
</organism>
<evidence type="ECO:0000313" key="7">
    <source>
        <dbReference type="EMBL" id="MBS2550055.1"/>
    </source>
</evidence>
<dbReference type="SUPFAM" id="SSF103473">
    <property type="entry name" value="MFS general substrate transporter"/>
    <property type="match status" value="1"/>
</dbReference>
<feature type="transmembrane region" description="Helical" evidence="5">
    <location>
        <begin position="327"/>
        <end position="347"/>
    </location>
</feature>
<keyword evidence="2 5" id="KW-0812">Transmembrane</keyword>
<feature type="transmembrane region" description="Helical" evidence="5">
    <location>
        <begin position="74"/>
        <end position="96"/>
    </location>
</feature>
<evidence type="ECO:0000256" key="2">
    <source>
        <dbReference type="ARBA" id="ARBA00022692"/>
    </source>
</evidence>
<dbReference type="CDD" id="cd17321">
    <property type="entry name" value="MFS_MMR_MDR_like"/>
    <property type="match status" value="1"/>
</dbReference>
<evidence type="ECO:0000256" key="4">
    <source>
        <dbReference type="ARBA" id="ARBA00023136"/>
    </source>
</evidence>
<dbReference type="PROSITE" id="PS50850">
    <property type="entry name" value="MFS"/>
    <property type="match status" value="1"/>
</dbReference>
<dbReference type="PANTHER" id="PTHR42718">
    <property type="entry name" value="MAJOR FACILITATOR SUPERFAMILY MULTIDRUG TRANSPORTER MFSC"/>
    <property type="match status" value="1"/>
</dbReference>
<sequence>MHPRRWHILMALSVALCTVNIGTLALNIGLPSIGVAMRATTSQLQWITEAYVLALAALMITAGSLADRFGRRRVLVAGLLLFAAASALGALCHAPWQLIGVRAVSGAAGAMIMPSTLSIVRNVFPPEEMVRAMAVWTGVVSAGVMLGPIAGGVLVEAWGWPALFWMNVPLVALALSAIVLVVPESRAAGRRPLDPLGMVLGAASTTALVYSVIQAPHAGWTSAATLGTFGGGVVGFVVFLWWERRTRYPMLDLTLFHNPRFWAASMAVTIAYFALMGTAFLLTLYMQTVQGHSPVGSALRLTPMAVAAGVAAVSAEPLVHRFGTRDVVAGGLVVTALGMSVFSTVGWRNNETLVLTGLGVLTLGLVAAGIAASESIMSSVSADQAGSAAAVDETSIELGGTLGVAVMGSVYAAGFASGLTSAAQALPAELRKVATESVSGAIDAADRVGGPVGADFAAVARASFLDGTQTAAWIGAGVALAGALLTLRFLPGADSKES</sequence>
<feature type="transmembrane region" description="Helical" evidence="5">
    <location>
        <begin position="471"/>
        <end position="490"/>
    </location>
</feature>
<dbReference type="Gene3D" id="1.20.1250.20">
    <property type="entry name" value="MFS general substrate transporter like domains"/>
    <property type="match status" value="1"/>
</dbReference>
<dbReference type="InterPro" id="IPR011701">
    <property type="entry name" value="MFS"/>
</dbReference>
<dbReference type="InterPro" id="IPR036259">
    <property type="entry name" value="MFS_trans_sf"/>
</dbReference>
<feature type="transmembrane region" description="Helical" evidence="5">
    <location>
        <begin position="353"/>
        <end position="372"/>
    </location>
</feature>
<evidence type="ECO:0000256" key="3">
    <source>
        <dbReference type="ARBA" id="ARBA00022989"/>
    </source>
</evidence>
<feature type="transmembrane region" description="Helical" evidence="5">
    <location>
        <begin position="262"/>
        <end position="286"/>
    </location>
</feature>
<feature type="transmembrane region" description="Helical" evidence="5">
    <location>
        <begin position="195"/>
        <end position="213"/>
    </location>
</feature>